<gene>
    <name evidence="2" type="ORF">UFOPK3472_02366</name>
</gene>
<dbReference type="EMBL" id="CAFBLX010000171">
    <property type="protein sequence ID" value="CAB4899292.1"/>
    <property type="molecule type" value="Genomic_DNA"/>
</dbReference>
<proteinExistence type="predicted"/>
<evidence type="ECO:0000256" key="1">
    <source>
        <dbReference type="SAM" id="MobiDB-lite"/>
    </source>
</evidence>
<name>A0A6J7FTV8_9ZZZZ</name>
<dbReference type="AlphaFoldDB" id="A0A6J7FTV8"/>
<reference evidence="2" key="1">
    <citation type="submission" date="2020-05" db="EMBL/GenBank/DDBJ databases">
        <authorList>
            <person name="Chiriac C."/>
            <person name="Salcher M."/>
            <person name="Ghai R."/>
            <person name="Kavagutti S V."/>
        </authorList>
    </citation>
    <scope>NUCLEOTIDE SEQUENCE</scope>
</reference>
<evidence type="ECO:0000313" key="2">
    <source>
        <dbReference type="EMBL" id="CAB4899292.1"/>
    </source>
</evidence>
<organism evidence="2">
    <name type="scientific">freshwater metagenome</name>
    <dbReference type="NCBI Taxonomy" id="449393"/>
    <lineage>
        <taxon>unclassified sequences</taxon>
        <taxon>metagenomes</taxon>
        <taxon>ecological metagenomes</taxon>
    </lineage>
</organism>
<feature type="compositionally biased region" description="Basic and acidic residues" evidence="1">
    <location>
        <begin position="238"/>
        <end position="289"/>
    </location>
</feature>
<feature type="region of interest" description="Disordered" evidence="1">
    <location>
        <begin position="233"/>
        <end position="306"/>
    </location>
</feature>
<accession>A0A6J7FTV8</accession>
<sequence>MQQRQQRLHALHRDSGRQLVQHLDQRGVTGIVGGEHGRAIANFLREKQFSARRRDDEIDLVIGERSLIGDRECAELGDLVAPEFDADRMIGRRREQVENAAADGEFAALAHHVDAQVAEFDEAMDQAVEVQIETHFERDGFDLAETRGHRLHQRSNGGDDDTQRIAVVAVTGAGETTEHIEPLAHGIGARGEPFVRQRLPRREHGDAVTEHLGEFTRQVVGFASRRGDDQKLGALRDCGGHERAHRVRPDQRVLGRPDRVGDRDHRRIRQRDTGEPRKVKRRVGNDRGRPGRGHGRQGIGRQQQCS</sequence>
<protein>
    <submittedName>
        <fullName evidence="2">Unannotated protein</fullName>
    </submittedName>
</protein>